<dbReference type="InterPro" id="IPR002145">
    <property type="entry name" value="CopG"/>
</dbReference>
<feature type="domain" description="Ribbon-helix-helix protein CopG" evidence="1">
    <location>
        <begin position="15"/>
        <end position="51"/>
    </location>
</feature>
<reference evidence="2 3" key="1">
    <citation type="submission" date="2019-06" db="EMBL/GenBank/DDBJ databases">
        <title>Whole genome shotgun sequence of Nitrobacter winogradskyi NBRC 14297.</title>
        <authorList>
            <person name="Hosoyama A."/>
            <person name="Uohara A."/>
            <person name="Ohji S."/>
            <person name="Ichikawa N."/>
        </authorList>
    </citation>
    <scope>NUCLEOTIDE SEQUENCE [LARGE SCALE GENOMIC DNA]</scope>
    <source>
        <strain evidence="2 3">NBRC 14297</strain>
    </source>
</reference>
<dbReference type="Proteomes" id="UP000318825">
    <property type="component" value="Unassembled WGS sequence"/>
</dbReference>
<evidence type="ECO:0000259" key="1">
    <source>
        <dbReference type="Pfam" id="PF01402"/>
    </source>
</evidence>
<sequence length="59" mass="6833">MSRFFYDADAAKPFLSVRLNSHLMGRIDEARLRLKVSRSHLVRRAINDMLDKMQIAEAA</sequence>
<dbReference type="RefSeq" id="WP_375782166.1">
    <property type="nucleotide sequence ID" value="NZ_BJNF01000014.1"/>
</dbReference>
<protein>
    <recommendedName>
        <fullName evidence="1">Ribbon-helix-helix protein CopG domain-containing protein</fullName>
    </recommendedName>
</protein>
<gene>
    <name evidence="2" type="ORF">NWI01_05460</name>
</gene>
<dbReference type="EMBL" id="BJNF01000014">
    <property type="protein sequence ID" value="GEC14654.1"/>
    <property type="molecule type" value="Genomic_DNA"/>
</dbReference>
<organism evidence="2 3">
    <name type="scientific">Nitrobacter winogradskyi</name>
    <name type="common">Nitrobacter agilis</name>
    <dbReference type="NCBI Taxonomy" id="913"/>
    <lineage>
        <taxon>Bacteria</taxon>
        <taxon>Pseudomonadati</taxon>
        <taxon>Pseudomonadota</taxon>
        <taxon>Alphaproteobacteria</taxon>
        <taxon>Hyphomicrobiales</taxon>
        <taxon>Nitrobacteraceae</taxon>
        <taxon>Nitrobacter</taxon>
    </lineage>
</organism>
<dbReference type="GO" id="GO:0006355">
    <property type="term" value="P:regulation of DNA-templated transcription"/>
    <property type="evidence" value="ECO:0007669"/>
    <property type="project" value="InterPro"/>
</dbReference>
<dbReference type="Pfam" id="PF01402">
    <property type="entry name" value="RHH_1"/>
    <property type="match status" value="1"/>
</dbReference>
<comment type="caution">
    <text evidence="2">The sequence shown here is derived from an EMBL/GenBank/DDBJ whole genome shotgun (WGS) entry which is preliminary data.</text>
</comment>
<evidence type="ECO:0000313" key="3">
    <source>
        <dbReference type="Proteomes" id="UP000318825"/>
    </source>
</evidence>
<dbReference type="AlphaFoldDB" id="A0A4Y3W6P1"/>
<evidence type="ECO:0000313" key="2">
    <source>
        <dbReference type="EMBL" id="GEC14654.1"/>
    </source>
</evidence>
<accession>A0A4Y3W6P1</accession>
<name>A0A4Y3W6P1_NITWI</name>
<proteinExistence type="predicted"/>